<keyword evidence="1" id="KW-1133">Transmembrane helix</keyword>
<organism evidence="2">
    <name type="scientific">Microvirus mar16</name>
    <dbReference type="NCBI Taxonomy" id="2851148"/>
    <lineage>
        <taxon>Viruses</taxon>
        <taxon>Monodnaviria</taxon>
        <taxon>Sangervirae</taxon>
        <taxon>Phixviricota</taxon>
        <taxon>Malgrandaviricetes</taxon>
        <taxon>Petitvirales</taxon>
        <taxon>Microviridae</taxon>
    </lineage>
</organism>
<keyword evidence="1" id="KW-0472">Membrane</keyword>
<proteinExistence type="predicted"/>
<evidence type="ECO:0000313" key="2">
    <source>
        <dbReference type="EMBL" id="QXP45053.1"/>
    </source>
</evidence>
<reference evidence="2" key="1">
    <citation type="submission" date="2021-04" db="EMBL/GenBank/DDBJ databases">
        <title>Genomes of microviruses identified in yellow-bellied marmot fecal samples.</title>
        <authorList>
            <person name="Varsani A."/>
            <person name="Kraberger S."/>
            <person name="Chatterjee A."/>
            <person name="Richet C."/>
            <person name="Fontenele R.S."/>
            <person name="Schmidlin K."/>
            <person name="Blumstein D.T."/>
        </authorList>
    </citation>
    <scope>NUCLEOTIDE SEQUENCE</scope>
    <source>
        <strain evidence="2">Mar16</strain>
    </source>
</reference>
<sequence>MLTDILSVLEEIRTLITIWFAVWCAIRLMYFFVDFGQK</sequence>
<name>A0A8F5XPI2_9VIRU</name>
<protein>
    <submittedName>
        <fullName evidence="2">Uncharacterized protein</fullName>
    </submittedName>
</protein>
<dbReference type="EMBL" id="MZ089762">
    <property type="protein sequence ID" value="QXP45053.1"/>
    <property type="molecule type" value="Genomic_DNA"/>
</dbReference>
<accession>A0A8F5XPI2</accession>
<evidence type="ECO:0000256" key="1">
    <source>
        <dbReference type="SAM" id="Phobius"/>
    </source>
</evidence>
<keyword evidence="1" id="KW-0812">Transmembrane</keyword>
<feature type="transmembrane region" description="Helical" evidence="1">
    <location>
        <begin position="12"/>
        <end position="33"/>
    </location>
</feature>